<name>A0ABQ0QIW2_9PROT</name>
<proteinExistence type="predicted"/>
<dbReference type="PANTHER" id="PTHR12715:SF4">
    <property type="entry name" value="EAMA DOMAIN-CONTAINING PROTEIN"/>
    <property type="match status" value="1"/>
</dbReference>
<reference evidence="3" key="1">
    <citation type="submission" date="2013-04" db="EMBL/GenBank/DDBJ databases">
        <title>The genome sequencing project of 58 acetic acid bacteria.</title>
        <authorList>
            <person name="Okamoto-Kainuma A."/>
            <person name="Ishikawa M."/>
            <person name="Umino S."/>
            <person name="Koizumi Y."/>
            <person name="Shiwa Y."/>
            <person name="Yoshikawa H."/>
            <person name="Matsutani M."/>
            <person name="Matsushita K."/>
        </authorList>
    </citation>
    <scope>NUCLEOTIDE SEQUENCE</scope>
    <source>
        <strain evidence="3">NBRC 106556</strain>
    </source>
</reference>
<dbReference type="InterPro" id="IPR000620">
    <property type="entry name" value="EamA_dom"/>
</dbReference>
<feature type="transmembrane region" description="Helical" evidence="1">
    <location>
        <begin position="120"/>
        <end position="139"/>
    </location>
</feature>
<evidence type="ECO:0000313" key="4">
    <source>
        <dbReference type="Proteomes" id="UP001062443"/>
    </source>
</evidence>
<keyword evidence="1" id="KW-0472">Membrane</keyword>
<protein>
    <recommendedName>
        <fullName evidence="2">EamA domain-containing protein</fullName>
    </recommendedName>
</protein>
<organism evidence="3 4">
    <name type="scientific">Neokomagataea tanensis NBRC 106556</name>
    <dbReference type="NCBI Taxonomy" id="1223519"/>
    <lineage>
        <taxon>Bacteria</taxon>
        <taxon>Pseudomonadati</taxon>
        <taxon>Pseudomonadota</taxon>
        <taxon>Alphaproteobacteria</taxon>
        <taxon>Acetobacterales</taxon>
        <taxon>Acetobacteraceae</taxon>
        <taxon>Neokomagataea</taxon>
    </lineage>
</organism>
<evidence type="ECO:0000313" key="3">
    <source>
        <dbReference type="EMBL" id="GBR46384.1"/>
    </source>
</evidence>
<keyword evidence="1" id="KW-1133">Transmembrane helix</keyword>
<feature type="transmembrane region" description="Helical" evidence="1">
    <location>
        <begin position="69"/>
        <end position="90"/>
    </location>
</feature>
<dbReference type="SUPFAM" id="SSF103481">
    <property type="entry name" value="Multidrug resistance efflux transporter EmrE"/>
    <property type="match status" value="2"/>
</dbReference>
<keyword evidence="1" id="KW-0812">Transmembrane</keyword>
<dbReference type="Pfam" id="PF00892">
    <property type="entry name" value="EamA"/>
    <property type="match status" value="2"/>
</dbReference>
<dbReference type="InterPro" id="IPR037185">
    <property type="entry name" value="EmrE-like"/>
</dbReference>
<feature type="transmembrane region" description="Helical" evidence="1">
    <location>
        <begin position="12"/>
        <end position="28"/>
    </location>
</feature>
<feature type="domain" description="EamA" evidence="2">
    <location>
        <begin position="2"/>
        <end position="112"/>
    </location>
</feature>
<gene>
    <name evidence="3" type="ORF">AA106556_1091</name>
</gene>
<evidence type="ECO:0000259" key="2">
    <source>
        <dbReference type="Pfam" id="PF00892"/>
    </source>
</evidence>
<feature type="transmembrane region" description="Helical" evidence="1">
    <location>
        <begin position="97"/>
        <end position="114"/>
    </location>
</feature>
<sequence length="277" mass="29018">MALQEMSPLPLAATRYALAGGIALLWLLVTRPPLPARKDWPQLIACGATGIAVYNILFNSGEVTVSSGATSLLLAAMPLISALLASVFLGERLLLRGWIGSLISFIGVALISLNEGGGMHLGKGAVFIIGAACCGALYTNLQRRLIRKYGALPVIAYVLIIGGILLSPWLMAGITRLETAGAVTRWSVIELAVLPAALGYAAWGYVIGQLGAARGVLFMYLLPPVTMLLAFALSGEVPRWSTLEGGSVVMAGLALATFPARRKVPVIVPENVELGEA</sequence>
<evidence type="ECO:0000256" key="1">
    <source>
        <dbReference type="SAM" id="Phobius"/>
    </source>
</evidence>
<feature type="transmembrane region" description="Helical" evidence="1">
    <location>
        <begin position="40"/>
        <end position="57"/>
    </location>
</feature>
<feature type="domain" description="EamA" evidence="2">
    <location>
        <begin position="123"/>
        <end position="257"/>
    </location>
</feature>
<dbReference type="Proteomes" id="UP001062443">
    <property type="component" value="Unassembled WGS sequence"/>
</dbReference>
<dbReference type="InterPro" id="IPR052756">
    <property type="entry name" value="Alkyne_AA_exporter"/>
</dbReference>
<accession>A0ABQ0QIW2</accession>
<feature type="transmembrane region" description="Helical" evidence="1">
    <location>
        <begin position="151"/>
        <end position="171"/>
    </location>
</feature>
<dbReference type="EMBL" id="BAQB01000013">
    <property type="protein sequence ID" value="GBR46384.1"/>
    <property type="molecule type" value="Genomic_DNA"/>
</dbReference>
<comment type="caution">
    <text evidence="3">The sequence shown here is derived from an EMBL/GenBank/DDBJ whole genome shotgun (WGS) entry which is preliminary data.</text>
</comment>
<dbReference type="PANTHER" id="PTHR12715">
    <property type="entry name" value="TRANSPORTER, DRUG/METABOLITE EXPORTER FAMILY"/>
    <property type="match status" value="1"/>
</dbReference>
<keyword evidence="4" id="KW-1185">Reference proteome</keyword>
<feature type="transmembrane region" description="Helical" evidence="1">
    <location>
        <begin position="183"/>
        <end position="203"/>
    </location>
</feature>
<feature type="transmembrane region" description="Helical" evidence="1">
    <location>
        <begin position="215"/>
        <end position="234"/>
    </location>
</feature>